<reference evidence="3" key="1">
    <citation type="journal article" date="2019" name="Int. J. Syst. Evol. Microbiol.">
        <title>The Global Catalogue of Microorganisms (GCM) 10K type strain sequencing project: providing services to taxonomists for standard genome sequencing and annotation.</title>
        <authorList>
            <consortium name="The Broad Institute Genomics Platform"/>
            <consortium name="The Broad Institute Genome Sequencing Center for Infectious Disease"/>
            <person name="Wu L."/>
            <person name="Ma J."/>
        </authorList>
    </citation>
    <scope>NUCLEOTIDE SEQUENCE [LARGE SCALE GENOMIC DNA]</scope>
    <source>
        <strain evidence="3">DFY28</strain>
    </source>
</reference>
<dbReference type="InterPro" id="IPR044855">
    <property type="entry name" value="CoA-Trfase_III_dom3_sf"/>
</dbReference>
<dbReference type="InterPro" id="IPR050483">
    <property type="entry name" value="CoA-transferase_III_domain"/>
</dbReference>
<evidence type="ECO:0000256" key="1">
    <source>
        <dbReference type="ARBA" id="ARBA00022679"/>
    </source>
</evidence>
<dbReference type="RefSeq" id="WP_377281396.1">
    <property type="nucleotide sequence ID" value="NZ_JBHRSI010000003.1"/>
</dbReference>
<organism evidence="2 3">
    <name type="scientific">Phenylobacterium terrae</name>
    <dbReference type="NCBI Taxonomy" id="2665495"/>
    <lineage>
        <taxon>Bacteria</taxon>
        <taxon>Pseudomonadati</taxon>
        <taxon>Pseudomonadota</taxon>
        <taxon>Alphaproteobacteria</taxon>
        <taxon>Caulobacterales</taxon>
        <taxon>Caulobacteraceae</taxon>
        <taxon>Phenylobacterium</taxon>
    </lineage>
</organism>
<keyword evidence="3" id="KW-1185">Reference proteome</keyword>
<evidence type="ECO:0000313" key="2">
    <source>
        <dbReference type="EMBL" id="MFD1781771.1"/>
    </source>
</evidence>
<dbReference type="Gene3D" id="3.40.50.10540">
    <property type="entry name" value="Crotonobetainyl-coa:carnitine coa-transferase, domain 1"/>
    <property type="match status" value="1"/>
</dbReference>
<sequence length="398" mass="42943">MLLQGLKVVEFASYIAAPGAAGLLCDWGAEVIKVERPGGDPMRRALADAKNEIRENPTFELDNRGKRAMALDITRPEGREALIRLADQADVLLTNVRLASLKRYGLDDKALRARNPRLVYAVVTGYGLEGPDAAKPGFDMAAFWARGGVAHMTAPRGVDPFMLRSGFGDHICSLATASAILAAVYERERTGQGRLVETSLLSTGIYTMGSDLAVQLRLGRLSRMRTRDDPLDPLGNFYQSSDGRWFVIRRREGGPDFEAVATAAGRADLLDDARFSTSRGRKDLARELTAELDQGFNALPFETIAQRLDDADMVWAPVQTPAEVAADPQAHASGCFVEIEHEGDEPYLSPSGPARFPGVPLSPRPPAPAVGQHTRQILADLGYSGADIDAMLESGAAA</sequence>
<gene>
    <name evidence="2" type="ORF">ACFSC0_00050</name>
</gene>
<name>A0ABW4MVH9_9CAUL</name>
<proteinExistence type="predicted"/>
<accession>A0ABW4MVH9</accession>
<dbReference type="Proteomes" id="UP001597237">
    <property type="component" value="Unassembled WGS sequence"/>
</dbReference>
<dbReference type="InterPro" id="IPR003673">
    <property type="entry name" value="CoA-Trfase_fam_III"/>
</dbReference>
<keyword evidence="1 2" id="KW-0808">Transferase</keyword>
<dbReference type="GO" id="GO:0016740">
    <property type="term" value="F:transferase activity"/>
    <property type="evidence" value="ECO:0007669"/>
    <property type="project" value="UniProtKB-KW"/>
</dbReference>
<comment type="caution">
    <text evidence="2">The sequence shown here is derived from an EMBL/GenBank/DDBJ whole genome shotgun (WGS) entry which is preliminary data.</text>
</comment>
<dbReference type="EMBL" id="JBHUEY010000001">
    <property type="protein sequence ID" value="MFD1781771.1"/>
    <property type="molecule type" value="Genomic_DNA"/>
</dbReference>
<protein>
    <submittedName>
        <fullName evidence="2">CaiB/BaiF CoA transferase family protein</fullName>
    </submittedName>
</protein>
<dbReference type="Gene3D" id="3.30.1540.10">
    <property type="entry name" value="formyl-coa transferase, domain 3"/>
    <property type="match status" value="1"/>
</dbReference>
<evidence type="ECO:0000313" key="3">
    <source>
        <dbReference type="Proteomes" id="UP001597237"/>
    </source>
</evidence>
<dbReference type="Pfam" id="PF02515">
    <property type="entry name" value="CoA_transf_3"/>
    <property type="match status" value="1"/>
</dbReference>
<dbReference type="PANTHER" id="PTHR48207:SF3">
    <property type="entry name" value="SUCCINATE--HYDROXYMETHYLGLUTARATE COA-TRANSFERASE"/>
    <property type="match status" value="1"/>
</dbReference>
<dbReference type="InterPro" id="IPR023606">
    <property type="entry name" value="CoA-Trfase_III_dom_1_sf"/>
</dbReference>
<dbReference type="SUPFAM" id="SSF89796">
    <property type="entry name" value="CoA-transferase family III (CaiB/BaiF)"/>
    <property type="match status" value="1"/>
</dbReference>
<dbReference type="PANTHER" id="PTHR48207">
    <property type="entry name" value="SUCCINATE--HYDROXYMETHYLGLUTARATE COA-TRANSFERASE"/>
    <property type="match status" value="1"/>
</dbReference>